<feature type="transmembrane region" description="Helical" evidence="1">
    <location>
        <begin position="158"/>
        <end position="176"/>
    </location>
</feature>
<dbReference type="KEGG" id="nnu:104586723"/>
<dbReference type="OrthoDB" id="2016548at2759"/>
<dbReference type="GeneID" id="104586723"/>
<dbReference type="Proteomes" id="UP000189703">
    <property type="component" value="Unplaced"/>
</dbReference>
<dbReference type="InterPro" id="IPR007065">
    <property type="entry name" value="HPP"/>
</dbReference>
<dbReference type="RefSeq" id="XP_010242340.1">
    <property type="nucleotide sequence ID" value="XM_010244038.2"/>
</dbReference>
<dbReference type="STRING" id="4432.A0A1U7YQI4"/>
<dbReference type="FunCoup" id="A0A1U7YQI4">
    <property type="interactions" value="11"/>
</dbReference>
<keyword evidence="1" id="KW-1133">Transmembrane helix</keyword>
<keyword evidence="1" id="KW-0472">Membrane</keyword>
<dbReference type="AlphaFoldDB" id="A0A1U7YQI4"/>
<dbReference type="PANTHER" id="PTHR33741:SF1">
    <property type="entry name" value="HPP FAMILY PROTEIN, EXPRESSED"/>
    <property type="match status" value="1"/>
</dbReference>
<keyword evidence="1" id="KW-0812">Transmembrane</keyword>
<feature type="transmembrane region" description="Helical" evidence="1">
    <location>
        <begin position="220"/>
        <end position="238"/>
    </location>
</feature>
<proteinExistence type="predicted"/>
<evidence type="ECO:0000313" key="3">
    <source>
        <dbReference type="Proteomes" id="UP000189703"/>
    </source>
</evidence>
<evidence type="ECO:0000313" key="4">
    <source>
        <dbReference type="RefSeq" id="XP_010242340.1"/>
    </source>
</evidence>
<feature type="domain" description="HPP transmembrane region" evidence="2">
    <location>
        <begin position="96"/>
        <end position="245"/>
    </location>
</feature>
<dbReference type="InterPro" id="IPR058581">
    <property type="entry name" value="TM_HPP"/>
</dbReference>
<dbReference type="OMA" id="DIFWPSA"/>
<dbReference type="GO" id="GO:0015112">
    <property type="term" value="F:nitrate transmembrane transporter activity"/>
    <property type="evidence" value="ECO:0000318"/>
    <property type="project" value="GO_Central"/>
</dbReference>
<feature type="transmembrane region" description="Helical" evidence="1">
    <location>
        <begin position="132"/>
        <end position="152"/>
    </location>
</feature>
<protein>
    <submittedName>
        <fullName evidence="4">Uncharacterized protein LOC104586723</fullName>
    </submittedName>
</protein>
<name>A0A1U7YQI4_NELNU</name>
<dbReference type="PANTHER" id="PTHR33741">
    <property type="entry name" value="TRANSMEMBRANE PROTEIN DDB_G0269096-RELATED"/>
    <property type="match status" value="1"/>
</dbReference>
<dbReference type="InParanoid" id="A0A1U7YQI4"/>
<dbReference type="eggNOG" id="ENOG502QU4X">
    <property type="taxonomic scope" value="Eukaryota"/>
</dbReference>
<accession>A0A1U7YQI4</accession>
<organism evidence="3 4">
    <name type="scientific">Nelumbo nucifera</name>
    <name type="common">Sacred lotus</name>
    <dbReference type="NCBI Taxonomy" id="4432"/>
    <lineage>
        <taxon>Eukaryota</taxon>
        <taxon>Viridiplantae</taxon>
        <taxon>Streptophyta</taxon>
        <taxon>Embryophyta</taxon>
        <taxon>Tracheophyta</taxon>
        <taxon>Spermatophyta</taxon>
        <taxon>Magnoliopsida</taxon>
        <taxon>Proteales</taxon>
        <taxon>Nelumbonaceae</taxon>
        <taxon>Nelumbo</taxon>
    </lineage>
</organism>
<evidence type="ECO:0000256" key="1">
    <source>
        <dbReference type="SAM" id="Phobius"/>
    </source>
</evidence>
<reference evidence="4" key="1">
    <citation type="submission" date="2025-08" db="UniProtKB">
        <authorList>
            <consortium name="RefSeq"/>
        </authorList>
    </citation>
    <scope>IDENTIFICATION</scope>
</reference>
<gene>
    <name evidence="4" type="primary">LOC104586723</name>
</gene>
<dbReference type="GO" id="GO:0015706">
    <property type="term" value="P:nitrate transmembrane transport"/>
    <property type="evidence" value="ECO:0000318"/>
    <property type="project" value="GO_Central"/>
</dbReference>
<dbReference type="Pfam" id="PF04982">
    <property type="entry name" value="TM_HPP"/>
    <property type="match status" value="1"/>
</dbReference>
<evidence type="ECO:0000259" key="2">
    <source>
        <dbReference type="Pfam" id="PF04982"/>
    </source>
</evidence>
<keyword evidence="3" id="KW-1185">Reference proteome</keyword>
<sequence>MGMQLRCGWSYRDHNRLMVMVSSSSPQLPVPFSSFQFCSPPSIIFPSASGKHKGKVASAAIALARKKRGSGLIVASSSSDAAAVWWDGWTPDKGAPSPSLSDVFWPSAGAFAAMALLGKIDQLLAPRGISMTIAPFGAVCAVLFASPSAPAARKYNMFMAQIGCAAIGVVSFTILGPGWLARSAALAASLAFMIYTRSTHPPAASLPILFIDGAKLHQLHIWYALFPGAIGCMLLCLIQEMVSYMKANFRF</sequence>